<dbReference type="Gene3D" id="6.10.340.10">
    <property type="match status" value="1"/>
</dbReference>
<accession>A0A917D9B5</accession>
<dbReference type="CDD" id="cd01948">
    <property type="entry name" value="EAL"/>
    <property type="match status" value="1"/>
</dbReference>
<organism evidence="6 7">
    <name type="scientific">Aureimonas glaciei</name>
    <dbReference type="NCBI Taxonomy" id="1776957"/>
    <lineage>
        <taxon>Bacteria</taxon>
        <taxon>Pseudomonadati</taxon>
        <taxon>Pseudomonadota</taxon>
        <taxon>Alphaproteobacteria</taxon>
        <taxon>Hyphomicrobiales</taxon>
        <taxon>Aurantimonadaceae</taxon>
        <taxon>Aureimonas</taxon>
    </lineage>
</organism>
<dbReference type="PROSITE" id="PS50883">
    <property type="entry name" value="EAL"/>
    <property type="match status" value="1"/>
</dbReference>
<proteinExistence type="predicted"/>
<dbReference type="EMBL" id="BMJJ01000003">
    <property type="protein sequence ID" value="GGD12143.1"/>
    <property type="molecule type" value="Genomic_DNA"/>
</dbReference>
<dbReference type="InterPro" id="IPR035965">
    <property type="entry name" value="PAS-like_dom_sf"/>
</dbReference>
<evidence type="ECO:0000313" key="6">
    <source>
        <dbReference type="EMBL" id="GGD12143.1"/>
    </source>
</evidence>
<evidence type="ECO:0000259" key="5">
    <source>
        <dbReference type="PROSITE" id="PS50887"/>
    </source>
</evidence>
<dbReference type="Gene3D" id="3.20.20.450">
    <property type="entry name" value="EAL domain"/>
    <property type="match status" value="1"/>
</dbReference>
<dbReference type="InterPro" id="IPR000160">
    <property type="entry name" value="GGDEF_dom"/>
</dbReference>
<dbReference type="SMART" id="SM00052">
    <property type="entry name" value="EAL"/>
    <property type="match status" value="1"/>
</dbReference>
<keyword evidence="2" id="KW-1133">Transmembrane helix</keyword>
<dbReference type="PROSITE" id="PS50887">
    <property type="entry name" value="GGDEF"/>
    <property type="match status" value="1"/>
</dbReference>
<evidence type="ECO:0000259" key="3">
    <source>
        <dbReference type="PROSITE" id="PS50883"/>
    </source>
</evidence>
<feature type="domain" description="HAMP" evidence="4">
    <location>
        <begin position="204"/>
        <end position="256"/>
    </location>
</feature>
<evidence type="ECO:0000256" key="1">
    <source>
        <dbReference type="SAM" id="MobiDB-lite"/>
    </source>
</evidence>
<dbReference type="InterPro" id="IPR001633">
    <property type="entry name" value="EAL_dom"/>
</dbReference>
<dbReference type="SUPFAM" id="SSF55785">
    <property type="entry name" value="PYP-like sensor domain (PAS domain)"/>
    <property type="match status" value="1"/>
</dbReference>
<dbReference type="PANTHER" id="PTHR44757:SF2">
    <property type="entry name" value="BIOFILM ARCHITECTURE MAINTENANCE PROTEIN MBAA"/>
    <property type="match status" value="1"/>
</dbReference>
<dbReference type="PANTHER" id="PTHR44757">
    <property type="entry name" value="DIGUANYLATE CYCLASE DGCP"/>
    <property type="match status" value="1"/>
</dbReference>
<reference evidence="6" key="1">
    <citation type="journal article" date="2014" name="Int. J. Syst. Evol. Microbiol.">
        <title>Complete genome sequence of Corynebacterium casei LMG S-19264T (=DSM 44701T), isolated from a smear-ripened cheese.</title>
        <authorList>
            <consortium name="US DOE Joint Genome Institute (JGI-PGF)"/>
            <person name="Walter F."/>
            <person name="Albersmeier A."/>
            <person name="Kalinowski J."/>
            <person name="Ruckert C."/>
        </authorList>
    </citation>
    <scope>NUCLEOTIDE SEQUENCE</scope>
    <source>
        <strain evidence="6">CGMCC 1.15493</strain>
    </source>
</reference>
<dbReference type="Pfam" id="PF00990">
    <property type="entry name" value="GGDEF"/>
    <property type="match status" value="1"/>
</dbReference>
<dbReference type="SUPFAM" id="SSF55073">
    <property type="entry name" value="Nucleotide cyclase"/>
    <property type="match status" value="1"/>
</dbReference>
<keyword evidence="2" id="KW-0812">Transmembrane</keyword>
<feature type="region of interest" description="Disordered" evidence="1">
    <location>
        <begin position="821"/>
        <end position="848"/>
    </location>
</feature>
<feature type="transmembrane region" description="Helical" evidence="2">
    <location>
        <begin position="17"/>
        <end position="35"/>
    </location>
</feature>
<dbReference type="InterPro" id="IPR043128">
    <property type="entry name" value="Rev_trsase/Diguanyl_cyclase"/>
</dbReference>
<evidence type="ECO:0000259" key="4">
    <source>
        <dbReference type="PROSITE" id="PS50885"/>
    </source>
</evidence>
<evidence type="ECO:0008006" key="8">
    <source>
        <dbReference type="Google" id="ProtNLM"/>
    </source>
</evidence>
<dbReference type="InterPro" id="IPR029787">
    <property type="entry name" value="Nucleotide_cyclase"/>
</dbReference>
<dbReference type="Pfam" id="PF12860">
    <property type="entry name" value="PAS_7"/>
    <property type="match status" value="1"/>
</dbReference>
<feature type="domain" description="EAL" evidence="3">
    <location>
        <begin position="559"/>
        <end position="808"/>
    </location>
</feature>
<dbReference type="Pfam" id="PF00563">
    <property type="entry name" value="EAL"/>
    <property type="match status" value="1"/>
</dbReference>
<dbReference type="NCBIfam" id="TIGR00254">
    <property type="entry name" value="GGDEF"/>
    <property type="match status" value="1"/>
</dbReference>
<dbReference type="InterPro" id="IPR035919">
    <property type="entry name" value="EAL_sf"/>
</dbReference>
<sequence length="848" mass="90954">MARGSETGFLMSIKLKILLGCLALTLVTMVVGIVAQHSQRAIGTLAASIYDDALVSTNSLRSAQNAMLQLDATFQRDKAGEAAPTALTPPQREYLGAELTALIADLSVAAQGSISAEGRSATESIGRRLARLQASSGALTGRLLLKELGLAGEEVEAAVRVFAADAYGVRRSVGNMVDASIDRNYLAMAMALLAALAICLALSRTIVPALTHAVSIAQSIAAGNFNNAIRPRGSREIAELMSALAVMQNSIARHFGEIEDDAATQADAYDSRIAVQNARFEAALNNMTQGLCMFDGRGRLAVVNRRFVELFGTVTLGTPVSELARKPALAGIFATGAGSFFTQQMDDGKMLAVSRQGIAAGGHVYTFEDITERHNASLRLNYLANHCSLTDLPNRTRLAERLQEIGADPALISQTAVLCLDLDGFKTVNDTLGHLVGDMLLQAAGRRIRACAGSEDLVARTGGDEFAVVQMGEQPASAERMAAAIIAAMAEPFVIDHHRIAIGVSIGVAIGESTVADNPASGSYVLLKSADLALHAAKALGRNSYSFFEPAMDERLQSRRRTETDLASALEDGEFELFYQPFVNVIQQTISGFEALIRWRHPQRGQISPAEFIPIAEEVGQIAPIGLWVLETACRQAMHWPSPLSVSVNLSPVQFREATLFADVRRILKETGLPPGRLQLEITESVLLHDTESVLAVLRGFRKLGIRISMDDFGTGYSSLGYLSRFPFDKVKIDQSFVRDLAKRENLAVVRAVIGLSKAMGIGVIAEGVETAEQRDLLLAESCDEMQGYYFSKPRPVTEVAAFLEAFNAAADMPRRRAAADLVPTRSEASSGDPRTAWSSVSETAALG</sequence>
<dbReference type="CDD" id="cd01949">
    <property type="entry name" value="GGDEF"/>
    <property type="match status" value="1"/>
</dbReference>
<keyword evidence="2" id="KW-0472">Membrane</keyword>
<feature type="compositionally biased region" description="Polar residues" evidence="1">
    <location>
        <begin position="837"/>
        <end position="848"/>
    </location>
</feature>
<dbReference type="Gene3D" id="3.30.70.270">
    <property type="match status" value="1"/>
</dbReference>
<evidence type="ECO:0000256" key="2">
    <source>
        <dbReference type="SAM" id="Phobius"/>
    </source>
</evidence>
<feature type="domain" description="GGDEF" evidence="5">
    <location>
        <begin position="413"/>
        <end position="550"/>
    </location>
</feature>
<dbReference type="GO" id="GO:0016020">
    <property type="term" value="C:membrane"/>
    <property type="evidence" value="ECO:0007669"/>
    <property type="project" value="InterPro"/>
</dbReference>
<dbReference type="GO" id="GO:0007165">
    <property type="term" value="P:signal transduction"/>
    <property type="evidence" value="ECO:0007669"/>
    <property type="project" value="InterPro"/>
</dbReference>
<name>A0A917D9B5_9HYPH</name>
<dbReference type="Proteomes" id="UP000613160">
    <property type="component" value="Unassembled WGS sequence"/>
</dbReference>
<dbReference type="PROSITE" id="PS50885">
    <property type="entry name" value="HAMP"/>
    <property type="match status" value="1"/>
</dbReference>
<gene>
    <name evidence="6" type="ORF">GCM10011335_13820</name>
</gene>
<feature type="transmembrane region" description="Helical" evidence="2">
    <location>
        <begin position="185"/>
        <end position="203"/>
    </location>
</feature>
<dbReference type="InterPro" id="IPR052155">
    <property type="entry name" value="Biofilm_reg_signaling"/>
</dbReference>
<keyword evidence="7" id="KW-1185">Reference proteome</keyword>
<dbReference type="AlphaFoldDB" id="A0A917D9B5"/>
<reference evidence="6" key="2">
    <citation type="submission" date="2020-09" db="EMBL/GenBank/DDBJ databases">
        <authorList>
            <person name="Sun Q."/>
            <person name="Zhou Y."/>
        </authorList>
    </citation>
    <scope>NUCLEOTIDE SEQUENCE</scope>
    <source>
        <strain evidence="6">CGMCC 1.15493</strain>
    </source>
</reference>
<evidence type="ECO:0000313" key="7">
    <source>
        <dbReference type="Proteomes" id="UP000613160"/>
    </source>
</evidence>
<protein>
    <recommendedName>
        <fullName evidence="8">EAL domain-containing protein</fullName>
    </recommendedName>
</protein>
<comment type="caution">
    <text evidence="6">The sequence shown here is derived from an EMBL/GenBank/DDBJ whole genome shotgun (WGS) entry which is preliminary data.</text>
</comment>
<dbReference type="Gene3D" id="3.30.450.20">
    <property type="entry name" value="PAS domain"/>
    <property type="match status" value="1"/>
</dbReference>
<dbReference type="SUPFAM" id="SSF141868">
    <property type="entry name" value="EAL domain-like"/>
    <property type="match status" value="1"/>
</dbReference>
<dbReference type="InterPro" id="IPR003660">
    <property type="entry name" value="HAMP_dom"/>
</dbReference>
<dbReference type="SMART" id="SM00267">
    <property type="entry name" value="GGDEF"/>
    <property type="match status" value="1"/>
</dbReference>